<sequence>MVAARVPLADHGEKTARACAASISSVVFGKLRCVVLPSASTGWLCSSSKRADVCHYPRGQIVRRRSQLPRPVEMDVLLPVFQVRAFQTVWAGVEMGLWVAALTSRWWKERRDIAAHVSVNAKSVIVNSLRVHVAPCCTRFSDCASIEAMFQSL</sequence>
<reference evidence="3" key="2">
    <citation type="submission" date="2020-04" db="EMBL/GenBank/DDBJ databases">
        <authorList>
            <consortium name="NCBI Genome Project"/>
        </authorList>
    </citation>
    <scope>NUCLEOTIDE SEQUENCE</scope>
    <source>
        <strain evidence="3">CBS 304.34</strain>
    </source>
</reference>
<gene>
    <name evidence="1 3" type="ORF">BDZ99DRAFT_268183</name>
</gene>
<reference evidence="3" key="3">
    <citation type="submission" date="2025-04" db="UniProtKB">
        <authorList>
            <consortium name="RefSeq"/>
        </authorList>
    </citation>
    <scope>IDENTIFICATION</scope>
    <source>
        <strain evidence="3">CBS 304.34</strain>
    </source>
</reference>
<evidence type="ECO:0000313" key="1">
    <source>
        <dbReference type="EMBL" id="KAF2812503.1"/>
    </source>
</evidence>
<accession>A0A6A6YVU9</accession>
<dbReference type="Proteomes" id="UP000504636">
    <property type="component" value="Unplaced"/>
</dbReference>
<dbReference type="GeneID" id="54454759"/>
<keyword evidence="2" id="KW-1185">Reference proteome</keyword>
<reference evidence="1 3" key="1">
    <citation type="journal article" date="2020" name="Stud. Mycol.">
        <title>101 Dothideomycetes genomes: a test case for predicting lifestyles and emergence of pathogens.</title>
        <authorList>
            <person name="Haridas S."/>
            <person name="Albert R."/>
            <person name="Binder M."/>
            <person name="Bloem J."/>
            <person name="Labutti K."/>
            <person name="Salamov A."/>
            <person name="Andreopoulos B."/>
            <person name="Baker S."/>
            <person name="Barry K."/>
            <person name="Bills G."/>
            <person name="Bluhm B."/>
            <person name="Cannon C."/>
            <person name="Castanera R."/>
            <person name="Culley D."/>
            <person name="Daum C."/>
            <person name="Ezra D."/>
            <person name="Gonzalez J."/>
            <person name="Henrissat B."/>
            <person name="Kuo A."/>
            <person name="Liang C."/>
            <person name="Lipzen A."/>
            <person name="Lutzoni F."/>
            <person name="Magnuson J."/>
            <person name="Mondo S."/>
            <person name="Nolan M."/>
            <person name="Ohm R."/>
            <person name="Pangilinan J."/>
            <person name="Park H.-J."/>
            <person name="Ramirez L."/>
            <person name="Alfaro M."/>
            <person name="Sun H."/>
            <person name="Tritt A."/>
            <person name="Yoshinaga Y."/>
            <person name="Zwiers L.-H."/>
            <person name="Turgeon B."/>
            <person name="Goodwin S."/>
            <person name="Spatafora J."/>
            <person name="Crous P."/>
            <person name="Grigoriev I."/>
        </authorList>
    </citation>
    <scope>NUCLEOTIDE SEQUENCE</scope>
    <source>
        <strain evidence="1 3">CBS 304.34</strain>
    </source>
</reference>
<evidence type="ECO:0000313" key="2">
    <source>
        <dbReference type="Proteomes" id="UP000504636"/>
    </source>
</evidence>
<evidence type="ECO:0000313" key="3">
    <source>
        <dbReference type="RefSeq" id="XP_033579467.1"/>
    </source>
</evidence>
<organism evidence="1">
    <name type="scientific">Mytilinidion resinicola</name>
    <dbReference type="NCBI Taxonomy" id="574789"/>
    <lineage>
        <taxon>Eukaryota</taxon>
        <taxon>Fungi</taxon>
        <taxon>Dikarya</taxon>
        <taxon>Ascomycota</taxon>
        <taxon>Pezizomycotina</taxon>
        <taxon>Dothideomycetes</taxon>
        <taxon>Pleosporomycetidae</taxon>
        <taxon>Mytilinidiales</taxon>
        <taxon>Mytilinidiaceae</taxon>
        <taxon>Mytilinidion</taxon>
    </lineage>
</organism>
<dbReference type="EMBL" id="MU003697">
    <property type="protein sequence ID" value="KAF2812503.1"/>
    <property type="molecule type" value="Genomic_DNA"/>
</dbReference>
<name>A0A6A6YVU9_9PEZI</name>
<proteinExistence type="predicted"/>
<protein>
    <submittedName>
        <fullName evidence="1 3">Uncharacterized protein</fullName>
    </submittedName>
</protein>
<dbReference type="RefSeq" id="XP_033579467.1">
    <property type="nucleotide sequence ID" value="XM_033713866.1"/>
</dbReference>
<dbReference type="AlphaFoldDB" id="A0A6A6YVU9"/>